<keyword evidence="1" id="KW-0378">Hydrolase</keyword>
<proteinExistence type="predicted"/>
<dbReference type="SUPFAM" id="SSF56784">
    <property type="entry name" value="HAD-like"/>
    <property type="match status" value="1"/>
</dbReference>
<dbReference type="PIRSF" id="PIRSF000915">
    <property type="entry name" value="PGP-type_phosphatase"/>
    <property type="match status" value="1"/>
</dbReference>
<evidence type="ECO:0000313" key="2">
    <source>
        <dbReference type="Proteomes" id="UP001652620"/>
    </source>
</evidence>
<dbReference type="PANTHER" id="PTHR19288">
    <property type="entry name" value="4-NITROPHENYLPHOSPHATASE-RELATED"/>
    <property type="match status" value="1"/>
</dbReference>
<dbReference type="NCBIfam" id="TIGR01452">
    <property type="entry name" value="PGP_euk"/>
    <property type="match status" value="1"/>
</dbReference>
<protein>
    <submittedName>
        <fullName evidence="3">Uncharacterized protein LOC125775335</fullName>
    </submittedName>
</protein>
<accession>A0ABM3JVB7</accession>
<dbReference type="GeneID" id="125775335"/>
<evidence type="ECO:0000313" key="3">
    <source>
        <dbReference type="RefSeq" id="XP_049313172.1"/>
    </source>
</evidence>
<dbReference type="InterPro" id="IPR036412">
    <property type="entry name" value="HAD-like_sf"/>
</dbReference>
<name>A0ABM3JVB7_BACDO</name>
<dbReference type="Pfam" id="PF13344">
    <property type="entry name" value="Hydrolase_6"/>
    <property type="match status" value="1"/>
</dbReference>
<gene>
    <name evidence="3" type="primary">LOC125775335</name>
</gene>
<dbReference type="Gene3D" id="3.40.50.1000">
    <property type="entry name" value="HAD superfamily/HAD-like"/>
    <property type="match status" value="2"/>
</dbReference>
<dbReference type="InterPro" id="IPR023214">
    <property type="entry name" value="HAD_sf"/>
</dbReference>
<dbReference type="RefSeq" id="XP_049313172.1">
    <property type="nucleotide sequence ID" value="XM_049457215.1"/>
</dbReference>
<dbReference type="InterPro" id="IPR006357">
    <property type="entry name" value="HAD-SF_hydro_IIA"/>
</dbReference>
<dbReference type="Proteomes" id="UP001652620">
    <property type="component" value="Chromosome 5"/>
</dbReference>
<dbReference type="NCBIfam" id="TIGR01460">
    <property type="entry name" value="HAD-SF-IIA"/>
    <property type="match status" value="1"/>
</dbReference>
<reference evidence="3" key="1">
    <citation type="submission" date="2025-08" db="UniProtKB">
        <authorList>
            <consortium name="RefSeq"/>
        </authorList>
    </citation>
    <scope>IDENTIFICATION</scope>
    <source>
        <tissue evidence="3">Adult</tissue>
    </source>
</reference>
<keyword evidence="2" id="KW-1185">Reference proteome</keyword>
<dbReference type="InterPro" id="IPR006349">
    <property type="entry name" value="PGP_euk"/>
</dbReference>
<sequence>MKILKKKIYNFQNNIIDVDFIIMSLLSRFADLICHLKICQNLHFDTSKPFSRQTENTTKKTIGKQCTNLLLQPATEVKSWLNSFNTIIADGEGVLWIYDKPIPGAIDALNQLKASGKQIYVCTNNSTQTRQQHTFKAERLGLNIRENELLCTAHATAQYLKDMQFLKYAYVIGAEALTTELDAAGIVLHNDSGPDIMHEAVEKFATEFRKEANVGAVIVGYDTHFSFCKLAKAVTYLKNPDCLFLATNVDASSSTGDMVLPGTGSFVAAIEYSTGRKAYVIGKPSANMCMQYIENGLIQPENTLMIGDNYQTDMPFGRNLGFQTLLVGTGTHTWSDVLHLKKLNGNLVKHFMPDAYIPKLADLKYFLRR</sequence>
<dbReference type="PANTHER" id="PTHR19288:SF93">
    <property type="entry name" value="FI11325P-RELATED"/>
    <property type="match status" value="1"/>
</dbReference>
<evidence type="ECO:0000256" key="1">
    <source>
        <dbReference type="ARBA" id="ARBA00022801"/>
    </source>
</evidence>
<organism evidence="2 3">
    <name type="scientific">Bactrocera dorsalis</name>
    <name type="common">Oriental fruit fly</name>
    <name type="synonym">Dacus dorsalis</name>
    <dbReference type="NCBI Taxonomy" id="27457"/>
    <lineage>
        <taxon>Eukaryota</taxon>
        <taxon>Metazoa</taxon>
        <taxon>Ecdysozoa</taxon>
        <taxon>Arthropoda</taxon>
        <taxon>Hexapoda</taxon>
        <taxon>Insecta</taxon>
        <taxon>Pterygota</taxon>
        <taxon>Neoptera</taxon>
        <taxon>Endopterygota</taxon>
        <taxon>Diptera</taxon>
        <taxon>Brachycera</taxon>
        <taxon>Muscomorpha</taxon>
        <taxon>Tephritoidea</taxon>
        <taxon>Tephritidae</taxon>
        <taxon>Bactrocera</taxon>
        <taxon>Bactrocera</taxon>
    </lineage>
</organism>
<dbReference type="Pfam" id="PF13242">
    <property type="entry name" value="Hydrolase_like"/>
    <property type="match status" value="1"/>
</dbReference>